<dbReference type="Gene3D" id="1.10.287.130">
    <property type="match status" value="1"/>
</dbReference>
<dbReference type="Gene3D" id="3.30.565.10">
    <property type="entry name" value="Histidine kinase-like ATPase, C-terminal domain"/>
    <property type="match status" value="1"/>
</dbReference>
<evidence type="ECO:0000256" key="3">
    <source>
        <dbReference type="ARBA" id="ARBA00022553"/>
    </source>
</evidence>
<comment type="catalytic activity">
    <reaction evidence="1">
        <text>ATP + protein L-histidine = ADP + protein N-phospho-L-histidine.</text>
        <dbReference type="EC" id="2.7.13.3"/>
    </reaction>
</comment>
<keyword evidence="7" id="KW-0808">Transferase</keyword>
<evidence type="ECO:0000256" key="5">
    <source>
        <dbReference type="SAM" id="Phobius"/>
    </source>
</evidence>
<keyword evidence="5" id="KW-0472">Membrane</keyword>
<dbReference type="InterPro" id="IPR003594">
    <property type="entry name" value="HATPase_dom"/>
</dbReference>
<comment type="caution">
    <text evidence="7">The sequence shown here is derived from an EMBL/GenBank/DDBJ whole genome shotgun (WGS) entry which is preliminary data.</text>
</comment>
<keyword evidence="4" id="KW-0175">Coiled coil</keyword>
<proteinExistence type="predicted"/>
<feature type="domain" description="Histidine kinase" evidence="6">
    <location>
        <begin position="233"/>
        <end position="446"/>
    </location>
</feature>
<feature type="transmembrane region" description="Helical" evidence="5">
    <location>
        <begin position="123"/>
        <end position="150"/>
    </location>
</feature>
<dbReference type="CDD" id="cd00075">
    <property type="entry name" value="HATPase"/>
    <property type="match status" value="1"/>
</dbReference>
<dbReference type="InterPro" id="IPR036890">
    <property type="entry name" value="HATPase_C_sf"/>
</dbReference>
<feature type="coiled-coil region" evidence="4">
    <location>
        <begin position="187"/>
        <end position="221"/>
    </location>
</feature>
<keyword evidence="3" id="KW-0597">Phosphoprotein</keyword>
<evidence type="ECO:0000313" key="7">
    <source>
        <dbReference type="EMBL" id="MCD9098189.1"/>
    </source>
</evidence>
<evidence type="ECO:0000256" key="4">
    <source>
        <dbReference type="SAM" id="Coils"/>
    </source>
</evidence>
<accession>A0ABS8UGL2</accession>
<dbReference type="InterPro" id="IPR005467">
    <property type="entry name" value="His_kinase_dom"/>
</dbReference>
<evidence type="ECO:0000256" key="2">
    <source>
        <dbReference type="ARBA" id="ARBA00012438"/>
    </source>
</evidence>
<keyword evidence="5" id="KW-1133">Transmembrane helix</keyword>
<evidence type="ECO:0000259" key="6">
    <source>
        <dbReference type="PROSITE" id="PS50109"/>
    </source>
</evidence>
<feature type="transmembrane region" description="Helical" evidence="5">
    <location>
        <begin position="63"/>
        <end position="82"/>
    </location>
</feature>
<dbReference type="PRINTS" id="PR00344">
    <property type="entry name" value="BCTRLSENSOR"/>
</dbReference>
<evidence type="ECO:0000313" key="8">
    <source>
        <dbReference type="Proteomes" id="UP001430360"/>
    </source>
</evidence>
<reference evidence="7" key="1">
    <citation type="submission" date="2021-12" db="EMBL/GenBank/DDBJ databases">
        <authorList>
            <person name="Ulrich A."/>
        </authorList>
    </citation>
    <scope>NUCLEOTIDE SEQUENCE</scope>
    <source>
        <strain evidence="7">A1P009</strain>
    </source>
</reference>
<dbReference type="SMART" id="SM00388">
    <property type="entry name" value="HisKA"/>
    <property type="match status" value="1"/>
</dbReference>
<feature type="transmembrane region" description="Helical" evidence="5">
    <location>
        <begin position="162"/>
        <end position="182"/>
    </location>
</feature>
<dbReference type="PANTHER" id="PTHR43065">
    <property type="entry name" value="SENSOR HISTIDINE KINASE"/>
    <property type="match status" value="1"/>
</dbReference>
<dbReference type="SMART" id="SM00387">
    <property type="entry name" value="HATPase_c"/>
    <property type="match status" value="1"/>
</dbReference>
<keyword evidence="8" id="KW-1185">Reference proteome</keyword>
<dbReference type="GO" id="GO:0016301">
    <property type="term" value="F:kinase activity"/>
    <property type="evidence" value="ECO:0007669"/>
    <property type="project" value="UniProtKB-KW"/>
</dbReference>
<dbReference type="InterPro" id="IPR003661">
    <property type="entry name" value="HisK_dim/P_dom"/>
</dbReference>
<sequence>MFKAWRNWLSDLPIADPVDRRNAQAVQGLLLFLGISLPLATGFGLSVLWPIRHLLPEGVGNWVPHSASIVLAALCFACIAMIRRGAFHAAMKALLVALIAILYANAFANGFRHQLPAQLHPMLLIVLSGLIFGRRAIWIVFPALVGSVLVGAARDALHAQNLLTAFVNVPPAIFGYLAVAVLTSRTTEAMRESLRDAQARRQELEVEIKEREKTHAQLIHAQKKEITERMASGLAHDLNNIFAVIAGFSASAFEDDGRSDGDRVIDLERNLRAIEDSARRGMAANRKLLRFSRLDTAMPERFDAADAIEELAPMLRQLLEARIILKINRDPVALPIVFDRSQFELMLLNLASNSRDAIDGDGVISIGVTRAAAYNRITIEDDGQGMSEEVATRAFEPFYSTKPSESGTGLGLAVVRDLVTRYGGTIELRTSVGEGTCFLIALPNAH</sequence>
<organism evidence="7 8">
    <name type="scientific">Luteimonas fraxinea</name>
    <dbReference type="NCBI Taxonomy" id="2901869"/>
    <lineage>
        <taxon>Bacteria</taxon>
        <taxon>Pseudomonadati</taxon>
        <taxon>Pseudomonadota</taxon>
        <taxon>Gammaproteobacteria</taxon>
        <taxon>Lysobacterales</taxon>
        <taxon>Lysobacteraceae</taxon>
        <taxon>Luteimonas</taxon>
    </lineage>
</organism>
<dbReference type="CDD" id="cd00082">
    <property type="entry name" value="HisKA"/>
    <property type="match status" value="1"/>
</dbReference>
<dbReference type="RefSeq" id="WP_232137436.1">
    <property type="nucleotide sequence ID" value="NZ_CP089507.1"/>
</dbReference>
<keyword evidence="7" id="KW-0418">Kinase</keyword>
<protein>
    <recommendedName>
        <fullName evidence="2">histidine kinase</fullName>
        <ecNumber evidence="2">2.7.13.3</ecNumber>
    </recommendedName>
</protein>
<dbReference type="EC" id="2.7.13.3" evidence="2"/>
<reference evidence="7" key="2">
    <citation type="journal article" date="2022" name="Syst. Appl. Microbiol.">
        <title>Physiological and genomic characterisation of Luteimonas fraxinea sp. nov., a bacterial species associated with trees tolerant to ash dieback.</title>
        <authorList>
            <person name="Ulrich K."/>
            <person name="Becker R."/>
            <person name="Behrendt U."/>
            <person name="Kube M."/>
            <person name="Schneck V."/>
            <person name="Ulrich A."/>
        </authorList>
    </citation>
    <scope>NUCLEOTIDE SEQUENCE</scope>
    <source>
        <strain evidence="7">A1P009</strain>
    </source>
</reference>
<dbReference type="Pfam" id="PF02518">
    <property type="entry name" value="HATPase_c"/>
    <property type="match status" value="1"/>
</dbReference>
<feature type="transmembrane region" description="Helical" evidence="5">
    <location>
        <begin position="29"/>
        <end position="51"/>
    </location>
</feature>
<gene>
    <name evidence="7" type="ORF">LTT95_14700</name>
</gene>
<dbReference type="EMBL" id="JAJQKU010000005">
    <property type="protein sequence ID" value="MCD9098189.1"/>
    <property type="molecule type" value="Genomic_DNA"/>
</dbReference>
<dbReference type="Proteomes" id="UP001430360">
    <property type="component" value="Unassembled WGS sequence"/>
</dbReference>
<dbReference type="SUPFAM" id="SSF55874">
    <property type="entry name" value="ATPase domain of HSP90 chaperone/DNA topoisomerase II/histidine kinase"/>
    <property type="match status" value="1"/>
</dbReference>
<evidence type="ECO:0000256" key="1">
    <source>
        <dbReference type="ARBA" id="ARBA00000085"/>
    </source>
</evidence>
<keyword evidence="5" id="KW-0812">Transmembrane</keyword>
<dbReference type="PROSITE" id="PS50109">
    <property type="entry name" value="HIS_KIN"/>
    <property type="match status" value="1"/>
</dbReference>
<dbReference type="PANTHER" id="PTHR43065:SF51">
    <property type="entry name" value="HISTIDINE KINASE"/>
    <property type="match status" value="1"/>
</dbReference>
<dbReference type="InterPro" id="IPR004358">
    <property type="entry name" value="Sig_transdc_His_kin-like_C"/>
</dbReference>
<feature type="transmembrane region" description="Helical" evidence="5">
    <location>
        <begin position="94"/>
        <end position="111"/>
    </location>
</feature>
<name>A0ABS8UGL2_9GAMM</name>